<dbReference type="AlphaFoldDB" id="A0A1W0AA34"/>
<dbReference type="EMBL" id="JNBS01000268">
    <property type="protein sequence ID" value="OQS07177.1"/>
    <property type="molecule type" value="Genomic_DNA"/>
</dbReference>
<keyword evidence="1" id="KW-0472">Membrane</keyword>
<comment type="caution">
    <text evidence="2">The sequence shown here is derived from an EMBL/GenBank/DDBJ whole genome shotgun (WGS) entry which is preliminary data.</text>
</comment>
<reference evidence="2 3" key="1">
    <citation type="journal article" date="2014" name="Genome Biol. Evol.">
        <title>The secreted proteins of Achlya hypogyna and Thraustotheca clavata identify the ancestral oomycete secretome and reveal gene acquisitions by horizontal gene transfer.</title>
        <authorList>
            <person name="Misner I."/>
            <person name="Blouin N."/>
            <person name="Leonard G."/>
            <person name="Richards T.A."/>
            <person name="Lane C.E."/>
        </authorList>
    </citation>
    <scope>NUCLEOTIDE SEQUENCE [LARGE SCALE GENOMIC DNA]</scope>
    <source>
        <strain evidence="2 3">ATCC 34112</strain>
    </source>
</reference>
<gene>
    <name evidence="2" type="ORF">THRCLA_20205</name>
</gene>
<sequence>MSKVGPLLIGKVQETTCKYKVHWNKLSILAFSCFSTFNKIVIVAIESLFVRGITMNTPTIQTTIKSFFY</sequence>
<keyword evidence="1" id="KW-0812">Transmembrane</keyword>
<dbReference type="Proteomes" id="UP000243217">
    <property type="component" value="Unassembled WGS sequence"/>
</dbReference>
<protein>
    <submittedName>
        <fullName evidence="2">Uncharacterized protein</fullName>
    </submittedName>
</protein>
<evidence type="ECO:0000256" key="1">
    <source>
        <dbReference type="SAM" id="Phobius"/>
    </source>
</evidence>
<name>A0A1W0AA34_9STRA</name>
<evidence type="ECO:0000313" key="2">
    <source>
        <dbReference type="EMBL" id="OQS07177.1"/>
    </source>
</evidence>
<keyword evidence="1" id="KW-1133">Transmembrane helix</keyword>
<keyword evidence="3" id="KW-1185">Reference proteome</keyword>
<feature type="transmembrane region" description="Helical" evidence="1">
    <location>
        <begin position="28"/>
        <end position="50"/>
    </location>
</feature>
<accession>A0A1W0AA34</accession>
<evidence type="ECO:0000313" key="3">
    <source>
        <dbReference type="Proteomes" id="UP000243217"/>
    </source>
</evidence>
<proteinExistence type="predicted"/>
<organism evidence="2 3">
    <name type="scientific">Thraustotheca clavata</name>
    <dbReference type="NCBI Taxonomy" id="74557"/>
    <lineage>
        <taxon>Eukaryota</taxon>
        <taxon>Sar</taxon>
        <taxon>Stramenopiles</taxon>
        <taxon>Oomycota</taxon>
        <taxon>Saprolegniomycetes</taxon>
        <taxon>Saprolegniales</taxon>
        <taxon>Achlyaceae</taxon>
        <taxon>Thraustotheca</taxon>
    </lineage>
</organism>